<evidence type="ECO:0000313" key="1">
    <source>
        <dbReference type="EMBL" id="KAF4669646.1"/>
    </source>
</evidence>
<organism evidence="1 2">
    <name type="scientific">Perkinsus olseni</name>
    <name type="common">Perkinsus atlanticus</name>
    <dbReference type="NCBI Taxonomy" id="32597"/>
    <lineage>
        <taxon>Eukaryota</taxon>
        <taxon>Sar</taxon>
        <taxon>Alveolata</taxon>
        <taxon>Perkinsozoa</taxon>
        <taxon>Perkinsea</taxon>
        <taxon>Perkinsida</taxon>
        <taxon>Perkinsidae</taxon>
        <taxon>Perkinsus</taxon>
    </lineage>
</organism>
<comment type="caution">
    <text evidence="1">The sequence shown here is derived from an EMBL/GenBank/DDBJ whole genome shotgun (WGS) entry which is preliminary data.</text>
</comment>
<dbReference type="EMBL" id="JABANN010000136">
    <property type="protein sequence ID" value="KAF4669646.1"/>
    <property type="molecule type" value="Genomic_DNA"/>
</dbReference>
<protein>
    <submittedName>
        <fullName evidence="1">Uncharacterized protein</fullName>
    </submittedName>
</protein>
<dbReference type="Proteomes" id="UP000572268">
    <property type="component" value="Unassembled WGS sequence"/>
</dbReference>
<sequence length="171" mass="19085">MNGWLFNPSGLSREANVVVEVKVKTAGSVPRREQRRNVAEMAGFLKSVPNIKCESDQAGCSVSGDYSAVLSALKDTREYMDSRRQGYGDFQGSFEIIADGTPGMREALEEVVTPTVEARPTRFKMLGGRGRSSSSDGVVQVMPDIPQRKRVFSYDGSDEQKQFYEEWHSQY</sequence>
<accession>A0A7J6ME08</accession>
<gene>
    <name evidence="1" type="ORF">FOL46_001288</name>
</gene>
<proteinExistence type="predicted"/>
<name>A0A7J6ME08_PEROL</name>
<evidence type="ECO:0000313" key="2">
    <source>
        <dbReference type="Proteomes" id="UP000572268"/>
    </source>
</evidence>
<reference evidence="1 2" key="1">
    <citation type="submission" date="2020-04" db="EMBL/GenBank/DDBJ databases">
        <title>Perkinsus olseni comparative genomics.</title>
        <authorList>
            <person name="Bogema D.R."/>
        </authorList>
    </citation>
    <scope>NUCLEOTIDE SEQUENCE [LARGE SCALE GENOMIC DNA]</scope>
    <source>
        <strain evidence="1">ATCC PRA-31</strain>
    </source>
</reference>
<dbReference type="AlphaFoldDB" id="A0A7J6ME08"/>